<organism evidence="3 4">
    <name type="scientific">Teladorsagia circumcincta</name>
    <name type="common">Brown stomach worm</name>
    <name type="synonym">Ostertagia circumcincta</name>
    <dbReference type="NCBI Taxonomy" id="45464"/>
    <lineage>
        <taxon>Eukaryota</taxon>
        <taxon>Metazoa</taxon>
        <taxon>Ecdysozoa</taxon>
        <taxon>Nematoda</taxon>
        <taxon>Chromadorea</taxon>
        <taxon>Rhabditida</taxon>
        <taxon>Rhabditina</taxon>
        <taxon>Rhabditomorpha</taxon>
        <taxon>Strongyloidea</taxon>
        <taxon>Trichostrongylidae</taxon>
        <taxon>Teladorsagia</taxon>
    </lineage>
</organism>
<dbReference type="GO" id="GO:0003887">
    <property type="term" value="F:DNA-directed DNA polymerase activity"/>
    <property type="evidence" value="ECO:0007669"/>
    <property type="project" value="UniProtKB-EC"/>
</dbReference>
<evidence type="ECO:0000313" key="4">
    <source>
        <dbReference type="Proteomes" id="UP000230423"/>
    </source>
</evidence>
<dbReference type="PANTHER" id="PTHR45812:SF1">
    <property type="entry name" value="DNA POLYMERASE ZETA CATALYTIC SUBUNIT"/>
    <property type="match status" value="1"/>
</dbReference>
<protein>
    <recommendedName>
        <fullName evidence="2">DNA polymerase delta/zeta catalytic subunit N-terminal domain-containing protein</fullName>
    </recommendedName>
</protein>
<evidence type="ECO:0000313" key="3">
    <source>
        <dbReference type="EMBL" id="PIO61140.1"/>
    </source>
</evidence>
<sequence length="164" mass="19292">KKICVHIHGVLPYLLLRVGADYTPALGLLMQEKINRLIQREMALKEEHADRKKNFTNFVYKIESVMRKSIYGYHDEEEPFAKIYFYNPLHRTKLLSVLAREVEEFPVMQPFEAHTPFVLQFFIDNSIFGMDEIFLKRVQYRIPPHCDSQEMLVEGLSVSDVLNS</sequence>
<evidence type="ECO:0000259" key="2">
    <source>
        <dbReference type="Pfam" id="PF24055"/>
    </source>
</evidence>
<feature type="non-terminal residue" evidence="3">
    <location>
        <position position="1"/>
    </location>
</feature>
<evidence type="ECO:0000256" key="1">
    <source>
        <dbReference type="ARBA" id="ARBA00049244"/>
    </source>
</evidence>
<proteinExistence type="predicted"/>
<comment type="catalytic activity">
    <reaction evidence="1">
        <text>DNA(n) + a 2'-deoxyribonucleoside 5'-triphosphate = DNA(n+1) + diphosphate</text>
        <dbReference type="Rhea" id="RHEA:22508"/>
        <dbReference type="Rhea" id="RHEA-COMP:17339"/>
        <dbReference type="Rhea" id="RHEA-COMP:17340"/>
        <dbReference type="ChEBI" id="CHEBI:33019"/>
        <dbReference type="ChEBI" id="CHEBI:61560"/>
        <dbReference type="ChEBI" id="CHEBI:173112"/>
        <dbReference type="EC" id="2.7.7.7"/>
    </reaction>
</comment>
<dbReference type="GO" id="GO:0000724">
    <property type="term" value="P:double-strand break repair via homologous recombination"/>
    <property type="evidence" value="ECO:0007669"/>
    <property type="project" value="TreeGrafter"/>
</dbReference>
<reference evidence="3 4" key="1">
    <citation type="submission" date="2015-09" db="EMBL/GenBank/DDBJ databases">
        <title>Draft genome of the parasitic nematode Teladorsagia circumcincta isolate WARC Sus (inbred).</title>
        <authorList>
            <person name="Mitreva M."/>
        </authorList>
    </citation>
    <scope>NUCLEOTIDE SEQUENCE [LARGE SCALE GENOMIC DNA]</scope>
    <source>
        <strain evidence="3 4">S</strain>
    </source>
</reference>
<dbReference type="InterPro" id="IPR056435">
    <property type="entry name" value="DPOD/Z_N"/>
</dbReference>
<feature type="domain" description="DNA polymerase delta/zeta catalytic subunit N-terminal" evidence="2">
    <location>
        <begin position="9"/>
        <end position="90"/>
    </location>
</feature>
<dbReference type="OrthoDB" id="5845973at2759"/>
<dbReference type="EMBL" id="KZ354136">
    <property type="protein sequence ID" value="PIO61140.1"/>
    <property type="molecule type" value="Genomic_DNA"/>
</dbReference>
<dbReference type="GO" id="GO:0016035">
    <property type="term" value="C:zeta DNA polymerase complex"/>
    <property type="evidence" value="ECO:0007669"/>
    <property type="project" value="InterPro"/>
</dbReference>
<keyword evidence="4" id="KW-1185">Reference proteome</keyword>
<dbReference type="SUPFAM" id="SSF53098">
    <property type="entry name" value="Ribonuclease H-like"/>
    <property type="match status" value="1"/>
</dbReference>
<dbReference type="AlphaFoldDB" id="A0A2G9TV60"/>
<dbReference type="InterPro" id="IPR030559">
    <property type="entry name" value="PolZ_Rev3"/>
</dbReference>
<dbReference type="GO" id="GO:0005634">
    <property type="term" value="C:nucleus"/>
    <property type="evidence" value="ECO:0007669"/>
    <property type="project" value="TreeGrafter"/>
</dbReference>
<accession>A0A2G9TV60</accession>
<gene>
    <name evidence="3" type="ORF">TELCIR_17347</name>
</gene>
<dbReference type="Gene3D" id="3.30.342.10">
    <property type="entry name" value="DNA Polymerase, chain B, domain 1"/>
    <property type="match status" value="1"/>
</dbReference>
<dbReference type="GO" id="GO:0042276">
    <property type="term" value="P:error-prone translesion synthesis"/>
    <property type="evidence" value="ECO:0007669"/>
    <property type="project" value="TreeGrafter"/>
</dbReference>
<dbReference type="Proteomes" id="UP000230423">
    <property type="component" value="Unassembled WGS sequence"/>
</dbReference>
<dbReference type="Pfam" id="PF24055">
    <property type="entry name" value="POL3_N"/>
    <property type="match status" value="1"/>
</dbReference>
<dbReference type="InterPro" id="IPR012337">
    <property type="entry name" value="RNaseH-like_sf"/>
</dbReference>
<dbReference type="PANTHER" id="PTHR45812">
    <property type="entry name" value="DNA POLYMERASE ZETA CATALYTIC SUBUNIT"/>
    <property type="match status" value="1"/>
</dbReference>
<name>A0A2G9TV60_TELCI</name>